<feature type="domain" description="Ig-like" evidence="9">
    <location>
        <begin position="304"/>
        <end position="413"/>
    </location>
</feature>
<dbReference type="PANTHER" id="PTHR19433:SF127">
    <property type="entry name" value="NITR9"/>
    <property type="match status" value="1"/>
</dbReference>
<dbReference type="Proteomes" id="UP001239994">
    <property type="component" value="Unassembled WGS sequence"/>
</dbReference>
<dbReference type="AlphaFoldDB" id="A0AAD8ZDQ0"/>
<dbReference type="SMART" id="SM00409">
    <property type="entry name" value="IG"/>
    <property type="match status" value="5"/>
</dbReference>
<evidence type="ECO:0000256" key="8">
    <source>
        <dbReference type="SAM" id="Phobius"/>
    </source>
</evidence>
<feature type="domain" description="Ig-like" evidence="9">
    <location>
        <begin position="695"/>
        <end position="793"/>
    </location>
</feature>
<keyword evidence="6" id="KW-1015">Disulfide bond</keyword>
<dbReference type="InterPro" id="IPR013106">
    <property type="entry name" value="Ig_V-set"/>
</dbReference>
<dbReference type="EMBL" id="JAROKS010000014">
    <property type="protein sequence ID" value="KAK1797487.1"/>
    <property type="molecule type" value="Genomic_DNA"/>
</dbReference>
<dbReference type="PROSITE" id="PS50835">
    <property type="entry name" value="IG_LIKE"/>
    <property type="match status" value="5"/>
</dbReference>
<feature type="transmembrane region" description="Helical" evidence="8">
    <location>
        <begin position="440"/>
        <end position="460"/>
    </location>
</feature>
<dbReference type="GO" id="GO:0009617">
    <property type="term" value="P:response to bacterium"/>
    <property type="evidence" value="ECO:0007669"/>
    <property type="project" value="TreeGrafter"/>
</dbReference>
<comment type="caution">
    <text evidence="10">The sequence shown here is derived from an EMBL/GenBank/DDBJ whole genome shotgun (WGS) entry which is preliminary data.</text>
</comment>
<proteinExistence type="predicted"/>
<name>A0AAD8ZDQ0_9TELE</name>
<dbReference type="GO" id="GO:0005886">
    <property type="term" value="C:plasma membrane"/>
    <property type="evidence" value="ECO:0007669"/>
    <property type="project" value="UniProtKB-SubCell"/>
</dbReference>
<dbReference type="InterPro" id="IPR052051">
    <property type="entry name" value="TCR_complex_component"/>
</dbReference>
<feature type="non-terminal residue" evidence="10">
    <location>
        <position position="840"/>
    </location>
</feature>
<gene>
    <name evidence="10" type="ORF">P4O66_008341</name>
</gene>
<dbReference type="InterPro" id="IPR036179">
    <property type="entry name" value="Ig-like_dom_sf"/>
</dbReference>
<sequence>YTGFISIAHSSGQFPSHLCNKQAPTKIRNNIPSEQNTVPQLLQPGDSVTLQCTVLSERCAGGHNVYWFRDGLRDSHPGIIYTHGDRSDQCKKSTELHSPTRSCAYKLPKRNLSSSDAGTYYCAVSACGEILFGNGTKLDLDDTQRITNCPSQQFNSNDTMSAAQLIRLLFQAMRKELKNMIYPSTLTFCFLCFVGGFNASFITQPRAVQAVQVGDNVTIECYLPKTDFNTMVWYKQELGMMPEPMAKCYNYLREITFLDGFKNERFNVSIGQGIFHLTISATKHEDTAMYFCGIVMLNELRFGPGTFLMIKGVQFNTQAVLQKPIVELVSPGDTVTLQCSVVIGEPKCAEPHRLYWFRHGSGESHPGVIYTHGDSSDQCKKSYEDGYSTQSCVYEFSKRNLSLTDTGTYYCAIAACGKILFGNGTKLNITDNSVNTFSPIFLILVLTNIISVLLIIITMASRCTKQNPSSGEFFNSEAQLGACSKTCKFILFLQVACEETLNYAALSLAKPLSSRGTRTQQMLDIDMYSQLLTQVCEEEAENMLTIGLILLLSTITLAKTQKGLHRDGAVVFAKEGGNVTITCIYHNTMAMHFSWYKHKFGQKPELISTIYKYELKATFYYEFKNNPRFSMVNENGMTHLEIRELQLSDSATYYCGSAHSNIIEFGDGTEVLVQASQSHSLSVLQQPVLEPVHPGDSVTLQCTVLTESCAGEDSVYWFRHGSGESHPGIIYTYGDSNDQCKKSSKAGSPTQSCVYKLSKRNLSLSDAGTYYCAVAICGEILFGPGTTLNINITGVDCSDHMHNLIFLSIIRTSVLLFSAGLISIYWYTNQRRNNSFSVTF</sequence>
<dbReference type="GO" id="GO:0002376">
    <property type="term" value="P:immune system process"/>
    <property type="evidence" value="ECO:0007669"/>
    <property type="project" value="UniProtKB-KW"/>
</dbReference>
<feature type="domain" description="Ig-like" evidence="9">
    <location>
        <begin position="573"/>
        <end position="661"/>
    </location>
</feature>
<evidence type="ECO:0000256" key="5">
    <source>
        <dbReference type="ARBA" id="ARBA00023136"/>
    </source>
</evidence>
<comment type="subcellular location">
    <subcellularLocation>
        <location evidence="1">Cell membrane</location>
    </subcellularLocation>
</comment>
<feature type="transmembrane region" description="Helical" evidence="8">
    <location>
        <begin position="768"/>
        <end position="792"/>
    </location>
</feature>
<dbReference type="PANTHER" id="PTHR19433">
    <property type="entry name" value="T-CELL RECEPTOR ALPHA CHAIN V REGION-RELATED"/>
    <property type="match status" value="1"/>
</dbReference>
<feature type="transmembrane region" description="Helical" evidence="8">
    <location>
        <begin position="180"/>
        <end position="202"/>
    </location>
</feature>
<keyword evidence="8" id="KW-0812">Transmembrane</keyword>
<dbReference type="Pfam" id="PF07686">
    <property type="entry name" value="V-set"/>
    <property type="match status" value="5"/>
</dbReference>
<feature type="transmembrane region" description="Helical" evidence="8">
    <location>
        <begin position="804"/>
        <end position="827"/>
    </location>
</feature>
<dbReference type="InterPro" id="IPR007110">
    <property type="entry name" value="Ig-like_dom"/>
</dbReference>
<evidence type="ECO:0000313" key="10">
    <source>
        <dbReference type="EMBL" id="KAK1797487.1"/>
    </source>
</evidence>
<evidence type="ECO:0000256" key="1">
    <source>
        <dbReference type="ARBA" id="ARBA00004236"/>
    </source>
</evidence>
<evidence type="ECO:0000256" key="3">
    <source>
        <dbReference type="ARBA" id="ARBA00022729"/>
    </source>
</evidence>
<reference evidence="10" key="1">
    <citation type="submission" date="2023-03" db="EMBL/GenBank/DDBJ databases">
        <title>Electrophorus voltai genome.</title>
        <authorList>
            <person name="Bian C."/>
        </authorList>
    </citation>
    <scope>NUCLEOTIDE SEQUENCE</scope>
    <source>
        <strain evidence="10">CB-2022</strain>
        <tissue evidence="10">Muscle</tissue>
    </source>
</reference>
<evidence type="ECO:0000313" key="11">
    <source>
        <dbReference type="Proteomes" id="UP001239994"/>
    </source>
</evidence>
<organism evidence="10 11">
    <name type="scientific">Electrophorus voltai</name>
    <dbReference type="NCBI Taxonomy" id="2609070"/>
    <lineage>
        <taxon>Eukaryota</taxon>
        <taxon>Metazoa</taxon>
        <taxon>Chordata</taxon>
        <taxon>Craniata</taxon>
        <taxon>Vertebrata</taxon>
        <taxon>Euteleostomi</taxon>
        <taxon>Actinopterygii</taxon>
        <taxon>Neopterygii</taxon>
        <taxon>Teleostei</taxon>
        <taxon>Ostariophysi</taxon>
        <taxon>Gymnotiformes</taxon>
        <taxon>Gymnotoidei</taxon>
        <taxon>Gymnotidae</taxon>
        <taxon>Electrophorus</taxon>
    </lineage>
</organism>
<feature type="domain" description="Ig-like" evidence="9">
    <location>
        <begin position="32"/>
        <end position="147"/>
    </location>
</feature>
<keyword evidence="4" id="KW-0391">Immunity</keyword>
<dbReference type="CDD" id="cd00099">
    <property type="entry name" value="IgV"/>
    <property type="match status" value="3"/>
</dbReference>
<dbReference type="Gene3D" id="2.60.40.10">
    <property type="entry name" value="Immunoglobulins"/>
    <property type="match status" value="5"/>
</dbReference>
<evidence type="ECO:0000256" key="4">
    <source>
        <dbReference type="ARBA" id="ARBA00022859"/>
    </source>
</evidence>
<keyword evidence="3" id="KW-0732">Signal</keyword>
<keyword evidence="5 8" id="KW-0472">Membrane</keyword>
<keyword evidence="8" id="KW-1133">Transmembrane helix</keyword>
<keyword evidence="11" id="KW-1185">Reference proteome</keyword>
<evidence type="ECO:0000256" key="2">
    <source>
        <dbReference type="ARBA" id="ARBA00022475"/>
    </source>
</evidence>
<accession>A0AAD8ZDQ0</accession>
<dbReference type="InterPro" id="IPR013783">
    <property type="entry name" value="Ig-like_fold"/>
</dbReference>
<feature type="domain" description="Ig-like" evidence="9">
    <location>
        <begin position="183"/>
        <end position="292"/>
    </location>
</feature>
<dbReference type="SMART" id="SM00406">
    <property type="entry name" value="IGv"/>
    <property type="match status" value="5"/>
</dbReference>
<evidence type="ECO:0000256" key="7">
    <source>
        <dbReference type="ARBA" id="ARBA00023180"/>
    </source>
</evidence>
<keyword evidence="2" id="KW-1003">Cell membrane</keyword>
<dbReference type="InterPro" id="IPR003599">
    <property type="entry name" value="Ig_sub"/>
</dbReference>
<dbReference type="SUPFAM" id="SSF48726">
    <property type="entry name" value="Immunoglobulin"/>
    <property type="match status" value="5"/>
</dbReference>
<protein>
    <recommendedName>
        <fullName evidence="9">Ig-like domain-containing protein</fullName>
    </recommendedName>
</protein>
<evidence type="ECO:0000256" key="6">
    <source>
        <dbReference type="ARBA" id="ARBA00023157"/>
    </source>
</evidence>
<keyword evidence="7" id="KW-0325">Glycoprotein</keyword>
<evidence type="ECO:0000259" key="9">
    <source>
        <dbReference type="PROSITE" id="PS50835"/>
    </source>
</evidence>